<evidence type="ECO:0000313" key="1">
    <source>
        <dbReference type="EMBL" id="KAF3951140.1"/>
    </source>
</evidence>
<keyword evidence="2" id="KW-1185">Reference proteome</keyword>
<accession>A0A8J4QKT4</accession>
<protein>
    <submittedName>
        <fullName evidence="1">Uncharacterized protein</fullName>
    </submittedName>
</protein>
<gene>
    <name evidence="1" type="ORF">CMV_023177</name>
</gene>
<comment type="caution">
    <text evidence="1">The sequence shown here is derived from an EMBL/GenBank/DDBJ whole genome shotgun (WGS) entry which is preliminary data.</text>
</comment>
<dbReference type="EMBL" id="JRKL02005087">
    <property type="protein sequence ID" value="KAF3951140.1"/>
    <property type="molecule type" value="Genomic_DNA"/>
</dbReference>
<name>A0A8J4QKT4_9ROSI</name>
<dbReference type="AlphaFoldDB" id="A0A8J4QKT4"/>
<reference evidence="1" key="1">
    <citation type="submission" date="2020-03" db="EMBL/GenBank/DDBJ databases">
        <title>Castanea mollissima Vanexum genome sequencing.</title>
        <authorList>
            <person name="Staton M."/>
        </authorList>
    </citation>
    <scope>NUCLEOTIDE SEQUENCE</scope>
    <source>
        <tissue evidence="1">Leaf</tissue>
    </source>
</reference>
<dbReference type="Proteomes" id="UP000737018">
    <property type="component" value="Unassembled WGS sequence"/>
</dbReference>
<proteinExistence type="predicted"/>
<sequence>MMITSSSKCDGSDGLCSMCSIRSFGFLDQFERLVLRNFMAFLCRLVRATYAKGVNIVLIQNKTEYVL</sequence>
<evidence type="ECO:0000313" key="2">
    <source>
        <dbReference type="Proteomes" id="UP000737018"/>
    </source>
</evidence>
<organism evidence="1 2">
    <name type="scientific">Castanea mollissima</name>
    <name type="common">Chinese chestnut</name>
    <dbReference type="NCBI Taxonomy" id="60419"/>
    <lineage>
        <taxon>Eukaryota</taxon>
        <taxon>Viridiplantae</taxon>
        <taxon>Streptophyta</taxon>
        <taxon>Embryophyta</taxon>
        <taxon>Tracheophyta</taxon>
        <taxon>Spermatophyta</taxon>
        <taxon>Magnoliopsida</taxon>
        <taxon>eudicotyledons</taxon>
        <taxon>Gunneridae</taxon>
        <taxon>Pentapetalae</taxon>
        <taxon>rosids</taxon>
        <taxon>fabids</taxon>
        <taxon>Fagales</taxon>
        <taxon>Fagaceae</taxon>
        <taxon>Castanea</taxon>
    </lineage>
</organism>